<evidence type="ECO:0000256" key="1">
    <source>
        <dbReference type="SAM" id="SignalP"/>
    </source>
</evidence>
<evidence type="ECO:0000313" key="3">
    <source>
        <dbReference type="EMBL" id="CAE7248337.1"/>
    </source>
</evidence>
<dbReference type="GO" id="GO:0006508">
    <property type="term" value="P:proteolysis"/>
    <property type="evidence" value="ECO:0007669"/>
    <property type="project" value="InterPro"/>
</dbReference>
<dbReference type="PANTHER" id="PTHR43056">
    <property type="entry name" value="PEPTIDASE S9 PROLYL OLIGOPEPTIDASE"/>
    <property type="match status" value="1"/>
</dbReference>
<sequence length="1310" mass="143309">MSLSRVALVALAAALLWATVRGDPCTESSRSRLAKLMNVTGSRNSSSPCAKGRRPVHQVRMYRHCVRSTSTKVTGANPDFTHLQNYTDLPMPDWNTPLRWCTAQGAVLIEREGQKLKLQEPKMEVSKLRVLVDTVQRDATTANSLLQGLAGKGEVYTASVAYYPLLFNAVSPNTGAGVCPGPDAELVTAQRQQRLDTTPMPMGIGFAHGMNQTRYGEVLDLFESLFGIGSAGSLKNLTNPPIIDNKTGELMGAAIVLKFLATNLLFAYASGIPHPTHTPTSQEQIIELASWIDWQRRVTAVPAFLTPQKACGALSIIAALLDKSRHRDVIHVGHDTDLDALAQFFQITWQAPPYPASTTTPPGSSLAFTPQGDNTASVHFTYQVFDSTDDPEVKVVPTVPSQVDLLEVQAFIEKQIMEFAGGDCLHRCQQGMYSKLRLKRFVAEFRMYRARSTKHRGRRKRPWEFHRRLRTTMNSEAKCQVSTPSPGYLWDGALQRTLLNRTILNRLANLTVQREPPLKQDEFCLCGLTREVVARYLEQMDARLHSALAATAQADMHAVACRCLGQPAAAWLAENMPAQLFWGHRQLHEHNLCECVKLVSVGKCWCDVVRTVSCASGIILDFSSRMSQGPSRRSRDAQRLVSTAAKVRPYGEWISPITSSLITAGTVKLGAVTCGPDGTVYWLEGRPKEGGRQVVCCNRSGKTDVTPAEVNARTRVHEYGGVPYWFGPEGTDMIYANFKDQRLYWLKGDGEEPLCITPASAYEEDVRYRFADCVLDLQRNRLICVREDHTTKDVKNTICAVSLDGSGEMVVLAEGCDFYAAPQLHPDGTQLAYICWNHPSMPWDSTELRLASVDAGGALSGEEVICGGSDPVSVLQPAWSPGGVLHFIADTSDWWNLYTYGPEGVVPLLAKDAEFAGAAPGWQLGQQNYCFLVDGSCVACFSDSDRGASRLVRLSEGSAKEYGQEEGLPRHFGGVRASPDGKTLYFLGGDPATPPFVFSWQLPEGSAASEVKTIASSMKEDAIVAPEYISKPELIEFPTGNGETAYGFYYAPSNGDFRAPEGGPPPPLLVKAHGGPTAQTSVVFNPAMQYWTSRGFAVLDVDYRGSTGYGRAYRMKLQGGWGVVDIEDVCAGAEYLVQKGLADAKRLAIDGGSAGGYTALCALAFRDVFTAGCSMYGIGDLSALAADTHKFESRYLDGLVGPYPEAKDVYEDRAPIRHTDQLSCPILLLQGAEDKIVPPNQAELMYDAVKTKGLPCALKIYEGEQHGFRRSENIENALNSELAFYGKVFGFQPSAGKELELPDLEVVNLP</sequence>
<dbReference type="InterPro" id="IPR001375">
    <property type="entry name" value="Peptidase_S9_cat"/>
</dbReference>
<dbReference type="InterPro" id="IPR011042">
    <property type="entry name" value="6-blade_b-propeller_TolB-like"/>
</dbReference>
<organism evidence="3 4">
    <name type="scientific">Symbiodinium natans</name>
    <dbReference type="NCBI Taxonomy" id="878477"/>
    <lineage>
        <taxon>Eukaryota</taxon>
        <taxon>Sar</taxon>
        <taxon>Alveolata</taxon>
        <taxon>Dinophyceae</taxon>
        <taxon>Suessiales</taxon>
        <taxon>Symbiodiniaceae</taxon>
        <taxon>Symbiodinium</taxon>
    </lineage>
</organism>
<dbReference type="SUPFAM" id="SSF82171">
    <property type="entry name" value="DPP6 N-terminal domain-like"/>
    <property type="match status" value="1"/>
</dbReference>
<proteinExistence type="predicted"/>
<dbReference type="SUPFAM" id="SSF53474">
    <property type="entry name" value="alpha/beta-Hydrolases"/>
    <property type="match status" value="1"/>
</dbReference>
<evidence type="ECO:0000259" key="2">
    <source>
        <dbReference type="Pfam" id="PF00326"/>
    </source>
</evidence>
<comment type="caution">
    <text evidence="3">The sequence shown here is derived from an EMBL/GenBank/DDBJ whole genome shotgun (WGS) entry which is preliminary data.</text>
</comment>
<dbReference type="SUPFAM" id="SSF53254">
    <property type="entry name" value="Phosphoglycerate mutase-like"/>
    <property type="match status" value="1"/>
</dbReference>
<feature type="domain" description="Peptidase S9 prolyl oligopeptidase catalytic" evidence="2">
    <location>
        <begin position="1085"/>
        <end position="1290"/>
    </location>
</feature>
<keyword evidence="1" id="KW-0732">Signal</keyword>
<dbReference type="InterPro" id="IPR029058">
    <property type="entry name" value="AB_hydrolase_fold"/>
</dbReference>
<dbReference type="Proteomes" id="UP000604046">
    <property type="component" value="Unassembled WGS sequence"/>
</dbReference>
<feature type="chain" id="PRO_5032602418" evidence="1">
    <location>
        <begin position="23"/>
        <end position="1310"/>
    </location>
</feature>
<feature type="signal peptide" evidence="1">
    <location>
        <begin position="1"/>
        <end position="22"/>
    </location>
</feature>
<dbReference type="Gene3D" id="3.40.50.1240">
    <property type="entry name" value="Phosphoglycerate mutase-like"/>
    <property type="match status" value="1"/>
</dbReference>
<dbReference type="PANTHER" id="PTHR43056:SF5">
    <property type="entry name" value="PEPTIDASE S9 PROLYL OLIGOPEPTIDASE CATALYTIC DOMAIN-CONTAINING PROTEIN"/>
    <property type="match status" value="1"/>
</dbReference>
<accession>A0A812LX88</accession>
<dbReference type="Gene3D" id="2.120.10.30">
    <property type="entry name" value="TolB, C-terminal domain"/>
    <property type="match status" value="1"/>
</dbReference>
<dbReference type="InterPro" id="IPR029033">
    <property type="entry name" value="His_PPase_superfam"/>
</dbReference>
<keyword evidence="4" id="KW-1185">Reference proteome</keyword>
<dbReference type="InterPro" id="IPR050585">
    <property type="entry name" value="Xaa-Pro_dipeptidyl-ppase/CocE"/>
</dbReference>
<gene>
    <name evidence="3" type="primary">dapb3</name>
    <name evidence="3" type="ORF">SNAT2548_LOCUS12016</name>
</gene>
<reference evidence="3" key="1">
    <citation type="submission" date="2021-02" db="EMBL/GenBank/DDBJ databases">
        <authorList>
            <person name="Dougan E. K."/>
            <person name="Rhodes N."/>
            <person name="Thang M."/>
            <person name="Chan C."/>
        </authorList>
    </citation>
    <scope>NUCLEOTIDE SEQUENCE</scope>
</reference>
<dbReference type="Pfam" id="PF00326">
    <property type="entry name" value="Peptidase_S9"/>
    <property type="match status" value="1"/>
</dbReference>
<dbReference type="EMBL" id="CAJNDS010001113">
    <property type="protein sequence ID" value="CAE7248337.1"/>
    <property type="molecule type" value="Genomic_DNA"/>
</dbReference>
<dbReference type="OrthoDB" id="413619at2759"/>
<dbReference type="Gene3D" id="3.40.50.1820">
    <property type="entry name" value="alpha/beta hydrolase"/>
    <property type="match status" value="1"/>
</dbReference>
<protein>
    <submittedName>
        <fullName evidence="3">Dapb3 protein</fullName>
    </submittedName>
</protein>
<dbReference type="GO" id="GO:0008236">
    <property type="term" value="F:serine-type peptidase activity"/>
    <property type="evidence" value="ECO:0007669"/>
    <property type="project" value="InterPro"/>
</dbReference>
<name>A0A812LX88_9DINO</name>
<evidence type="ECO:0000313" key="4">
    <source>
        <dbReference type="Proteomes" id="UP000604046"/>
    </source>
</evidence>